<dbReference type="OrthoDB" id="9996331at2759"/>
<dbReference type="GO" id="GO:0003676">
    <property type="term" value="F:nucleic acid binding"/>
    <property type="evidence" value="ECO:0007669"/>
    <property type="project" value="InterPro"/>
</dbReference>
<comment type="caution">
    <text evidence="2">The sequence shown here is derived from an EMBL/GenBank/DDBJ whole genome shotgun (WGS) entry which is preliminary data.</text>
</comment>
<gene>
    <name evidence="2" type="ORF">ACAOBT_LOCUS18469</name>
</gene>
<feature type="domain" description="Tc1-like transposase DDE" evidence="1">
    <location>
        <begin position="345"/>
        <end position="474"/>
    </location>
</feature>
<dbReference type="PANTHER" id="PTHR47326:SF1">
    <property type="entry name" value="HTH PSQ-TYPE DOMAIN-CONTAINING PROTEIN"/>
    <property type="match status" value="1"/>
</dbReference>
<keyword evidence="3" id="KW-1185">Reference proteome</keyword>
<dbReference type="InterPro" id="IPR036397">
    <property type="entry name" value="RNaseH_sf"/>
</dbReference>
<sequence length="510" mass="59903">MPYLFSNEELADIHFVYGFIDGNAAEAAREYARRFPNRRHATRSVFVIVHRQIIENGFGNLQRDQNINVRQRRFTRMILREFDRDPTTSIRRVSGALGISASHVHRVLRNDHRRPYHLQPVQGLQPGAENEESHFFLSNVLWSDESCFTRRGVVNFHNQHIWSHENPHAIGIYRNRLFGPYLLPAGLNAATFLEFLKAEYANMWDDVMLDLRRLAWFQLDGCPAHYSRIVRNWLNENYPERWIGRGGPVAWPPRSPDLNPSDFFVCGFLKEKVYQTPVTTRDVLIDRIRNACDEIRLYLNNAIPRSIIRRCELCIEQLGLHFEQLLQILYWCRQRSLWDQEWDSIVFSDESRFCLGMHDGRARVRRRRGERRNPQFFVVRHVHTVGVMVWGAIAYGSRSPLIFVRGNMNAQHYIHEVLELRLLPYLDTLADPTFQQDNARPHVARVTIDFFQHTDVTLLPWPPRSPDLSPIEHLVVAWNEIPQEDIDHLIRSMPRRVGECVAHQGASIHY</sequence>
<dbReference type="Gene3D" id="3.30.420.10">
    <property type="entry name" value="Ribonuclease H-like superfamily/Ribonuclease H"/>
    <property type="match status" value="2"/>
</dbReference>
<dbReference type="Proteomes" id="UP001152888">
    <property type="component" value="Unassembled WGS sequence"/>
</dbReference>
<dbReference type="EMBL" id="CAKOFQ010007044">
    <property type="protein sequence ID" value="CAH1988414.1"/>
    <property type="molecule type" value="Genomic_DNA"/>
</dbReference>
<dbReference type="InterPro" id="IPR038717">
    <property type="entry name" value="Tc1-like_DDE_dom"/>
</dbReference>
<dbReference type="Pfam" id="PF13358">
    <property type="entry name" value="DDE_3"/>
    <property type="match status" value="1"/>
</dbReference>
<protein>
    <recommendedName>
        <fullName evidence="1">Tc1-like transposase DDE domain-containing protein</fullName>
    </recommendedName>
</protein>
<accession>A0A9P0L0W3</accession>
<reference evidence="2" key="1">
    <citation type="submission" date="2022-03" db="EMBL/GenBank/DDBJ databases">
        <authorList>
            <person name="Sayadi A."/>
        </authorList>
    </citation>
    <scope>NUCLEOTIDE SEQUENCE</scope>
</reference>
<evidence type="ECO:0000259" key="1">
    <source>
        <dbReference type="Pfam" id="PF13358"/>
    </source>
</evidence>
<dbReference type="AlphaFoldDB" id="A0A9P0L0W3"/>
<proteinExistence type="predicted"/>
<evidence type="ECO:0000313" key="3">
    <source>
        <dbReference type="Proteomes" id="UP001152888"/>
    </source>
</evidence>
<name>A0A9P0L0W3_ACAOB</name>
<evidence type="ECO:0000313" key="2">
    <source>
        <dbReference type="EMBL" id="CAH1988414.1"/>
    </source>
</evidence>
<organism evidence="2 3">
    <name type="scientific">Acanthoscelides obtectus</name>
    <name type="common">Bean weevil</name>
    <name type="synonym">Bruchus obtectus</name>
    <dbReference type="NCBI Taxonomy" id="200917"/>
    <lineage>
        <taxon>Eukaryota</taxon>
        <taxon>Metazoa</taxon>
        <taxon>Ecdysozoa</taxon>
        <taxon>Arthropoda</taxon>
        <taxon>Hexapoda</taxon>
        <taxon>Insecta</taxon>
        <taxon>Pterygota</taxon>
        <taxon>Neoptera</taxon>
        <taxon>Endopterygota</taxon>
        <taxon>Coleoptera</taxon>
        <taxon>Polyphaga</taxon>
        <taxon>Cucujiformia</taxon>
        <taxon>Chrysomeloidea</taxon>
        <taxon>Chrysomelidae</taxon>
        <taxon>Bruchinae</taxon>
        <taxon>Bruchini</taxon>
        <taxon>Acanthoscelides</taxon>
    </lineage>
</organism>
<dbReference type="PANTHER" id="PTHR47326">
    <property type="entry name" value="TRANSPOSABLE ELEMENT TC3 TRANSPOSASE-LIKE PROTEIN"/>
    <property type="match status" value="1"/>
</dbReference>